<evidence type="ECO:0000256" key="2">
    <source>
        <dbReference type="ARBA" id="ARBA00007193"/>
    </source>
</evidence>
<keyword evidence="3 12" id="KW-0813">Transport</keyword>
<reference evidence="14" key="2">
    <citation type="submission" date="2020-06" db="EMBL/GenBank/DDBJ databases">
        <authorList>
            <person name="Sheffer M."/>
        </authorList>
    </citation>
    <scope>NUCLEOTIDE SEQUENCE</scope>
</reference>
<organism evidence="14 15">
    <name type="scientific">Argiope bruennichi</name>
    <name type="common">Wasp spider</name>
    <name type="synonym">Aranea bruennichi</name>
    <dbReference type="NCBI Taxonomy" id="94029"/>
    <lineage>
        <taxon>Eukaryota</taxon>
        <taxon>Metazoa</taxon>
        <taxon>Ecdysozoa</taxon>
        <taxon>Arthropoda</taxon>
        <taxon>Chelicerata</taxon>
        <taxon>Arachnida</taxon>
        <taxon>Araneae</taxon>
        <taxon>Araneomorphae</taxon>
        <taxon>Entelegynae</taxon>
        <taxon>Araneoidea</taxon>
        <taxon>Araneidae</taxon>
        <taxon>Argiope</taxon>
    </lineage>
</organism>
<keyword evidence="8 12" id="KW-0406">Ion transport</keyword>
<accession>A0A8T0ECS3</accession>
<dbReference type="PANTHER" id="PTHR11690:SF244">
    <property type="entry name" value="DEGENERIN LIKE"/>
    <property type="match status" value="1"/>
</dbReference>
<keyword evidence="6 13" id="KW-1133">Transmembrane helix</keyword>
<proteinExistence type="inferred from homology"/>
<gene>
    <name evidence="14" type="ORF">HNY73_018060</name>
</gene>
<evidence type="ECO:0000256" key="10">
    <source>
        <dbReference type="ARBA" id="ARBA00023201"/>
    </source>
</evidence>
<comment type="subcellular location">
    <subcellularLocation>
        <location evidence="1">Membrane</location>
        <topology evidence="1">Multi-pass membrane protein</topology>
    </subcellularLocation>
</comment>
<keyword evidence="7" id="KW-0915">Sodium</keyword>
<name>A0A8T0ECS3_ARGBR</name>
<evidence type="ECO:0000256" key="3">
    <source>
        <dbReference type="ARBA" id="ARBA00022448"/>
    </source>
</evidence>
<evidence type="ECO:0000256" key="11">
    <source>
        <dbReference type="ARBA" id="ARBA00023303"/>
    </source>
</evidence>
<dbReference type="GO" id="GO:0015280">
    <property type="term" value="F:ligand-gated sodium channel activity"/>
    <property type="evidence" value="ECO:0007669"/>
    <property type="project" value="TreeGrafter"/>
</dbReference>
<evidence type="ECO:0000256" key="5">
    <source>
        <dbReference type="ARBA" id="ARBA00022692"/>
    </source>
</evidence>
<dbReference type="PANTHER" id="PTHR11690">
    <property type="entry name" value="AMILORIDE-SENSITIVE SODIUM CHANNEL-RELATED"/>
    <property type="match status" value="1"/>
</dbReference>
<dbReference type="InterPro" id="IPR001873">
    <property type="entry name" value="ENaC"/>
</dbReference>
<comment type="caution">
    <text evidence="14">The sequence shown here is derived from an EMBL/GenBank/DDBJ whole genome shotgun (WGS) entry which is preliminary data.</text>
</comment>
<keyword evidence="5 12" id="KW-0812">Transmembrane</keyword>
<dbReference type="AlphaFoldDB" id="A0A8T0ECS3"/>
<dbReference type="Gene3D" id="2.60.470.10">
    <property type="entry name" value="Acid-sensing ion channels like domains"/>
    <property type="match status" value="1"/>
</dbReference>
<evidence type="ECO:0000256" key="1">
    <source>
        <dbReference type="ARBA" id="ARBA00004141"/>
    </source>
</evidence>
<evidence type="ECO:0000256" key="7">
    <source>
        <dbReference type="ARBA" id="ARBA00023053"/>
    </source>
</evidence>
<evidence type="ECO:0000313" key="15">
    <source>
        <dbReference type="Proteomes" id="UP000807504"/>
    </source>
</evidence>
<keyword evidence="4 12" id="KW-0894">Sodium channel</keyword>
<dbReference type="PRINTS" id="PR01078">
    <property type="entry name" value="AMINACHANNEL"/>
</dbReference>
<dbReference type="EMBL" id="JABXBU010002228">
    <property type="protein sequence ID" value="KAF8770549.1"/>
    <property type="molecule type" value="Genomic_DNA"/>
</dbReference>
<evidence type="ECO:0000256" key="9">
    <source>
        <dbReference type="ARBA" id="ARBA00023136"/>
    </source>
</evidence>
<evidence type="ECO:0000256" key="12">
    <source>
        <dbReference type="RuleBase" id="RU000679"/>
    </source>
</evidence>
<keyword evidence="9 13" id="KW-0472">Membrane</keyword>
<feature type="transmembrane region" description="Helical" evidence="13">
    <location>
        <begin position="55"/>
        <end position="72"/>
    </location>
</feature>
<dbReference type="GO" id="GO:0005886">
    <property type="term" value="C:plasma membrane"/>
    <property type="evidence" value="ECO:0007669"/>
    <property type="project" value="TreeGrafter"/>
</dbReference>
<evidence type="ECO:0000256" key="13">
    <source>
        <dbReference type="SAM" id="Phobius"/>
    </source>
</evidence>
<comment type="similarity">
    <text evidence="2 12">Belongs to the amiloride-sensitive sodium channel (TC 1.A.6) family.</text>
</comment>
<dbReference type="Pfam" id="PF00858">
    <property type="entry name" value="ASC"/>
    <property type="match status" value="1"/>
</dbReference>
<keyword evidence="10 12" id="KW-0739">Sodium transport</keyword>
<evidence type="ECO:0000256" key="8">
    <source>
        <dbReference type="ARBA" id="ARBA00023065"/>
    </source>
</evidence>
<reference evidence="14" key="1">
    <citation type="journal article" date="2020" name="bioRxiv">
        <title>Chromosome-level reference genome of the European wasp spider Argiope bruennichi: a resource for studies on range expansion and evolutionary adaptation.</title>
        <authorList>
            <person name="Sheffer M.M."/>
            <person name="Hoppe A."/>
            <person name="Krehenwinkel H."/>
            <person name="Uhl G."/>
            <person name="Kuss A.W."/>
            <person name="Jensen L."/>
            <person name="Jensen C."/>
            <person name="Gillespie R.G."/>
            <person name="Hoff K.J."/>
            <person name="Prost S."/>
        </authorList>
    </citation>
    <scope>NUCLEOTIDE SEQUENCE</scope>
</reference>
<protein>
    <submittedName>
        <fullName evidence="14">FMRFamide-activated amiloride-sensitive sodium like protein</fullName>
    </submittedName>
</protein>
<evidence type="ECO:0000313" key="14">
    <source>
        <dbReference type="EMBL" id="KAF8770549.1"/>
    </source>
</evidence>
<sequence length="339" mass="39114">MKSLRSKIAPPNSLTFLARSLYICMEGLCYSFSILLKNSSVYVCTRVVQSLFKRAWFLVLVISLIVSSYKIWKFCQLYWQYPIVVSLQINETKTLKFPAVTMCNLNRQMGEFNVKEDTDPITGEPLLISERRNLYYCQNGTIKNDKTNQEKIDYLMAYYAMDEKERHIFGMNPLMFMESCTFNGKFCSLAQLNFFTDFRYGNCITFNKKKQYMETLRTSEIGPGSGLNVYLNLYKFYYQNIQHTLGIKLIIHDPTEVPSTEDDGVFVGPGFEVLASLKQTINIRLPKPYQDHCVIYDSETKGFAKNKKECIRACIQAKSYETCGCDRPVFGSDEPPEAV</sequence>
<dbReference type="Proteomes" id="UP000807504">
    <property type="component" value="Unassembled WGS sequence"/>
</dbReference>
<evidence type="ECO:0000256" key="6">
    <source>
        <dbReference type="ARBA" id="ARBA00022989"/>
    </source>
</evidence>
<keyword evidence="11 12" id="KW-0407">Ion channel</keyword>
<keyword evidence="15" id="KW-1185">Reference proteome</keyword>
<feature type="transmembrane region" description="Helical" evidence="13">
    <location>
        <begin position="20"/>
        <end position="43"/>
    </location>
</feature>
<evidence type="ECO:0000256" key="4">
    <source>
        <dbReference type="ARBA" id="ARBA00022461"/>
    </source>
</evidence>